<dbReference type="InterPro" id="IPR012338">
    <property type="entry name" value="Beta-lactam/transpept-like"/>
</dbReference>
<reference evidence="5" key="1">
    <citation type="submission" date="2022-11" db="EMBL/GenBank/DDBJ databases">
        <title>Nonomuraea corallina sp. nov., a new species of the genus Nonomuraea isolated from sea side sediment in Thai sea.</title>
        <authorList>
            <person name="Ngamcharungchit C."/>
            <person name="Matsumoto A."/>
            <person name="Suriyachadkun C."/>
            <person name="Panbangred W."/>
            <person name="Inahashi Y."/>
            <person name="Intra B."/>
        </authorList>
    </citation>
    <scope>NUCLEOTIDE SEQUENCE</scope>
    <source>
        <strain evidence="5">MCN248</strain>
    </source>
</reference>
<dbReference type="Gene3D" id="3.40.710.10">
    <property type="entry name" value="DD-peptidase/beta-lactamase superfamily"/>
    <property type="match status" value="1"/>
</dbReference>
<dbReference type="InterPro" id="IPR007887">
    <property type="entry name" value="MecA_N"/>
</dbReference>
<evidence type="ECO:0000259" key="4">
    <source>
        <dbReference type="Pfam" id="PF05223"/>
    </source>
</evidence>
<dbReference type="Pfam" id="PF00905">
    <property type="entry name" value="Transpeptidase"/>
    <property type="match status" value="1"/>
</dbReference>
<feature type="domain" description="NTF2-like N-terminal transpeptidase" evidence="4">
    <location>
        <begin position="54"/>
        <end position="164"/>
    </location>
</feature>
<evidence type="ECO:0000259" key="3">
    <source>
        <dbReference type="Pfam" id="PF00905"/>
    </source>
</evidence>
<feature type="region of interest" description="Disordered" evidence="1">
    <location>
        <begin position="1"/>
        <end position="28"/>
    </location>
</feature>
<feature type="compositionally biased region" description="Pro residues" evidence="1">
    <location>
        <begin position="11"/>
        <end position="22"/>
    </location>
</feature>
<keyword evidence="2" id="KW-1133">Transmembrane helix</keyword>
<dbReference type="Proteomes" id="UP001144036">
    <property type="component" value="Unassembled WGS sequence"/>
</dbReference>
<dbReference type="EMBL" id="JAPNNL010000012">
    <property type="protein sequence ID" value="MDA0632832.1"/>
    <property type="molecule type" value="Genomic_DNA"/>
</dbReference>
<dbReference type="InterPro" id="IPR001460">
    <property type="entry name" value="PCN-bd_Tpept"/>
</dbReference>
<organism evidence="5 6">
    <name type="scientific">Nonomuraea corallina</name>
    <dbReference type="NCBI Taxonomy" id="2989783"/>
    <lineage>
        <taxon>Bacteria</taxon>
        <taxon>Bacillati</taxon>
        <taxon>Actinomycetota</taxon>
        <taxon>Actinomycetes</taxon>
        <taxon>Streptosporangiales</taxon>
        <taxon>Streptosporangiaceae</taxon>
        <taxon>Nonomuraea</taxon>
    </lineage>
</organism>
<proteinExistence type="predicted"/>
<feature type="transmembrane region" description="Helical" evidence="2">
    <location>
        <begin position="31"/>
        <end position="49"/>
    </location>
</feature>
<evidence type="ECO:0000256" key="1">
    <source>
        <dbReference type="SAM" id="MobiDB-lite"/>
    </source>
</evidence>
<name>A0ABT4S6J3_9ACTN</name>
<accession>A0ABT4S6J3</accession>
<dbReference type="PANTHER" id="PTHR30627:SF24">
    <property type="entry name" value="PENICILLIN-BINDING PROTEIN 4B"/>
    <property type="match status" value="1"/>
</dbReference>
<evidence type="ECO:0000313" key="5">
    <source>
        <dbReference type="EMBL" id="MDA0632832.1"/>
    </source>
</evidence>
<gene>
    <name evidence="5" type="ORF">OUY22_05330</name>
</gene>
<keyword evidence="2" id="KW-0472">Membrane</keyword>
<evidence type="ECO:0000313" key="6">
    <source>
        <dbReference type="Proteomes" id="UP001144036"/>
    </source>
</evidence>
<evidence type="ECO:0000256" key="2">
    <source>
        <dbReference type="SAM" id="Phobius"/>
    </source>
</evidence>
<feature type="domain" description="Penicillin-binding protein transpeptidase" evidence="3">
    <location>
        <begin position="265"/>
        <end position="535"/>
    </location>
</feature>
<keyword evidence="6" id="KW-1185">Reference proteome</keyword>
<dbReference type="InterPro" id="IPR050515">
    <property type="entry name" value="Beta-lactam/transpept"/>
</dbReference>
<sequence>MADTYAYLRPEAPPRQAPPRQAPPRRRRRRWPWAGAAIVVLAAGAVWALRTTGSPEEVADAYLGAWSRGDHAAMRELVADPPADFERRHRRFLADLKAEHLTARRHVSGGVFAASAADTGAVSFQATVQGAADWTYESELKVVERDRTWKIDWSPAALHPELTGKRSIRVARVEADPTPVLAADGTRVDTPDTPGSVQQLVAGLRETYPDRFSGSAAHHVQLYEGGRLLRTLSGTREKEPVRTTVDLKVHAAGAAALEDVDKPAALVALRPSTGEILAAVNKPGGFNRALLGKYPPGSTFKVVTAAALVAGGTEPDADVSCPAEQNIGGFPFHNAGFKDFGTLSFRDAFAHSCNTTFGDLTVSVLGAERLTEVARTFGFGEKITPGVPAVKAEFPAPKDATDLASASIGQGRVLASPLNMASVAAAIADGAWRPPRLVPEDQVPDRTLRPRPLEEGVVAALRDLMPAVVTDGTAHAVRFPPGSAGKTGTAEYGSGAEPPSHAWFIGYRGDLAFAVVVEGGGAGSEVAAPIAARFLRDLS</sequence>
<comment type="caution">
    <text evidence="5">The sequence shown here is derived from an EMBL/GenBank/DDBJ whole genome shotgun (WGS) entry which is preliminary data.</text>
</comment>
<dbReference type="Pfam" id="PF05223">
    <property type="entry name" value="MecA_N"/>
    <property type="match status" value="1"/>
</dbReference>
<dbReference type="SUPFAM" id="SSF56601">
    <property type="entry name" value="beta-lactamase/transpeptidase-like"/>
    <property type="match status" value="1"/>
</dbReference>
<dbReference type="PANTHER" id="PTHR30627">
    <property type="entry name" value="PEPTIDOGLYCAN D,D-TRANSPEPTIDASE"/>
    <property type="match status" value="1"/>
</dbReference>
<keyword evidence="2" id="KW-0812">Transmembrane</keyword>
<protein>
    <submittedName>
        <fullName evidence="5">Penicillin-binding transpeptidase domain-containing protein</fullName>
    </submittedName>
</protein>
<dbReference type="RefSeq" id="WP_270153619.1">
    <property type="nucleotide sequence ID" value="NZ_JAPNNL010000012.1"/>
</dbReference>